<evidence type="ECO:0000313" key="1">
    <source>
        <dbReference type="EMBL" id="SVD56378.1"/>
    </source>
</evidence>
<proteinExistence type="predicted"/>
<organism evidence="1">
    <name type="scientific">marine metagenome</name>
    <dbReference type="NCBI Taxonomy" id="408172"/>
    <lineage>
        <taxon>unclassified sequences</taxon>
        <taxon>metagenomes</taxon>
        <taxon>ecological metagenomes</taxon>
    </lineage>
</organism>
<protein>
    <submittedName>
        <fullName evidence="1">Uncharacterized protein</fullName>
    </submittedName>
</protein>
<accession>A0A382WE57</accession>
<sequence length="40" mass="4656">MFNEFIFLLIFTSPKGKTIDFLFIVERFSVKDLSNVGEVN</sequence>
<reference evidence="1" key="1">
    <citation type="submission" date="2018-05" db="EMBL/GenBank/DDBJ databases">
        <authorList>
            <person name="Lanie J.A."/>
            <person name="Ng W.-L."/>
            <person name="Kazmierczak K.M."/>
            <person name="Andrzejewski T.M."/>
            <person name="Davidsen T.M."/>
            <person name="Wayne K.J."/>
            <person name="Tettelin H."/>
            <person name="Glass J.I."/>
            <person name="Rusch D."/>
            <person name="Podicherti R."/>
            <person name="Tsui H.-C.T."/>
            <person name="Winkler M.E."/>
        </authorList>
    </citation>
    <scope>NUCLEOTIDE SEQUENCE</scope>
</reference>
<gene>
    <name evidence="1" type="ORF">METZ01_LOCUS409232</name>
</gene>
<name>A0A382WE57_9ZZZZ</name>
<dbReference type="EMBL" id="UINC01158700">
    <property type="protein sequence ID" value="SVD56378.1"/>
    <property type="molecule type" value="Genomic_DNA"/>
</dbReference>
<dbReference type="AlphaFoldDB" id="A0A382WE57"/>